<name>A0A366IC90_9FIRM</name>
<evidence type="ECO:0000313" key="6">
    <source>
        <dbReference type="Proteomes" id="UP000253490"/>
    </source>
</evidence>
<dbReference type="RefSeq" id="WP_113919813.1">
    <property type="nucleotide sequence ID" value="NZ_QNRX01000003.1"/>
</dbReference>
<sequence length="216" mass="24416">MSNINYDYIEDYLRSLLHEEDSLLCELESYAMENHVPIIHPEVKQLLSVIIKSKKIESILEIGTAIGYSSIAFCKAMNKGKVTTIEINEEMKNLATKNIKRAGYENNIDIILGDANEVIKSITGKYDCIFLDGAKGHYVHLLEDCLNLLNPGGLLISDNVLFRGMIASKELVKRRKITIVKRMRKYLDVISEHPQLETSIVPIGDGLAISYYKVVR</sequence>
<feature type="binding site" evidence="4">
    <location>
        <position position="132"/>
    </location>
    <ligand>
        <name>Mg(2+)</name>
        <dbReference type="ChEBI" id="CHEBI:18420"/>
    </ligand>
</feature>
<keyword evidence="6" id="KW-1185">Reference proteome</keyword>
<dbReference type="Proteomes" id="UP000253490">
    <property type="component" value="Unassembled WGS sequence"/>
</dbReference>
<organism evidence="5 6">
    <name type="scientific">Alkalibaculum bacchi</name>
    <dbReference type="NCBI Taxonomy" id="645887"/>
    <lineage>
        <taxon>Bacteria</taxon>
        <taxon>Bacillati</taxon>
        <taxon>Bacillota</taxon>
        <taxon>Clostridia</taxon>
        <taxon>Eubacteriales</taxon>
        <taxon>Eubacteriaceae</taxon>
        <taxon>Alkalibaculum</taxon>
    </lineage>
</organism>
<dbReference type="InterPro" id="IPR050362">
    <property type="entry name" value="Cation-dep_OMT"/>
</dbReference>
<feature type="binding site" evidence="4">
    <location>
        <position position="158"/>
    </location>
    <ligand>
        <name>Mg(2+)</name>
        <dbReference type="ChEBI" id="CHEBI:18420"/>
    </ligand>
</feature>
<feature type="binding site" evidence="4">
    <location>
        <position position="39"/>
    </location>
    <ligand>
        <name>S-adenosyl-L-methionine</name>
        <dbReference type="ChEBI" id="CHEBI:59789"/>
    </ligand>
</feature>
<dbReference type="PROSITE" id="PS51682">
    <property type="entry name" value="SAM_OMT_I"/>
    <property type="match status" value="1"/>
</dbReference>
<feature type="binding site" evidence="4">
    <location>
        <begin position="114"/>
        <end position="115"/>
    </location>
    <ligand>
        <name>S-adenosyl-L-methionine</name>
        <dbReference type="ChEBI" id="CHEBI:59789"/>
    </ligand>
</feature>
<dbReference type="PANTHER" id="PTHR10509">
    <property type="entry name" value="O-METHYLTRANSFERASE-RELATED"/>
    <property type="match status" value="1"/>
</dbReference>
<dbReference type="EC" id="2.1.1.-" evidence="4"/>
<keyword evidence="3 4" id="KW-0949">S-adenosyl-L-methionine</keyword>
<dbReference type="GO" id="GO:0000287">
    <property type="term" value="F:magnesium ion binding"/>
    <property type="evidence" value="ECO:0007669"/>
    <property type="project" value="UniProtKB-UniRule"/>
</dbReference>
<comment type="subunit">
    <text evidence="4">Homodimer.</text>
</comment>
<dbReference type="SUPFAM" id="SSF53335">
    <property type="entry name" value="S-adenosyl-L-methionine-dependent methyltransferases"/>
    <property type="match status" value="1"/>
</dbReference>
<feature type="binding site" evidence="4">
    <location>
        <position position="132"/>
    </location>
    <ligand>
        <name>S-adenosyl-L-methionine</name>
        <dbReference type="ChEBI" id="CHEBI:59789"/>
    </ligand>
</feature>
<evidence type="ECO:0000256" key="3">
    <source>
        <dbReference type="ARBA" id="ARBA00022691"/>
    </source>
</evidence>
<evidence type="ECO:0000256" key="4">
    <source>
        <dbReference type="HAMAP-Rule" id="MF_02217"/>
    </source>
</evidence>
<keyword evidence="4" id="KW-0479">Metal-binding</keyword>
<keyword evidence="2 4" id="KW-0808">Transferase</keyword>
<dbReference type="InterPro" id="IPR002935">
    <property type="entry name" value="SAM_O-MeTrfase"/>
</dbReference>
<evidence type="ECO:0000313" key="5">
    <source>
        <dbReference type="EMBL" id="RBP68387.1"/>
    </source>
</evidence>
<dbReference type="AlphaFoldDB" id="A0A366IC90"/>
<protein>
    <recommendedName>
        <fullName evidence="4">tRNA 5-hydroxyuridine methyltransferase</fullName>
        <ecNumber evidence="4">2.1.1.-</ecNumber>
    </recommendedName>
    <alternativeName>
        <fullName evidence="4">ho5U methyltransferase</fullName>
    </alternativeName>
</protein>
<dbReference type="GO" id="GO:0008171">
    <property type="term" value="F:O-methyltransferase activity"/>
    <property type="evidence" value="ECO:0007669"/>
    <property type="project" value="InterPro"/>
</dbReference>
<dbReference type="InterPro" id="IPR029063">
    <property type="entry name" value="SAM-dependent_MTases_sf"/>
</dbReference>
<reference evidence="5 6" key="1">
    <citation type="submission" date="2018-06" db="EMBL/GenBank/DDBJ databases">
        <title>Genomic Encyclopedia of Type Strains, Phase IV (KMG-IV): sequencing the most valuable type-strain genomes for metagenomic binning, comparative biology and taxonomic classification.</title>
        <authorList>
            <person name="Goeker M."/>
        </authorList>
    </citation>
    <scope>NUCLEOTIDE SEQUENCE [LARGE SCALE GENOMIC DNA]</scope>
    <source>
        <strain evidence="5 6">DSM 22112</strain>
    </source>
</reference>
<keyword evidence="4" id="KW-0460">Magnesium</keyword>
<feature type="binding site" evidence="4">
    <location>
        <position position="86"/>
    </location>
    <ligand>
        <name>S-adenosyl-L-methionine</name>
        <dbReference type="ChEBI" id="CHEBI:59789"/>
    </ligand>
</feature>
<feature type="binding site" evidence="4">
    <location>
        <position position="69"/>
    </location>
    <ligand>
        <name>S-adenosyl-L-methionine</name>
        <dbReference type="ChEBI" id="CHEBI:59789"/>
    </ligand>
</feature>
<dbReference type="InterPro" id="IPR043675">
    <property type="entry name" value="TrmR_methyltr"/>
</dbReference>
<dbReference type="Gene3D" id="3.40.50.150">
    <property type="entry name" value="Vaccinia Virus protein VP39"/>
    <property type="match status" value="1"/>
</dbReference>
<dbReference type="CDD" id="cd02440">
    <property type="entry name" value="AdoMet_MTases"/>
    <property type="match status" value="1"/>
</dbReference>
<comment type="function">
    <text evidence="4">Catalyzes the methylation of 5-hydroxyuridine (ho5U) to form 5-methoxyuridine (mo5U) at position 34 in tRNAs.</text>
</comment>
<proteinExistence type="inferred from homology"/>
<keyword evidence="1 4" id="KW-0489">Methyltransferase</keyword>
<comment type="caution">
    <text evidence="5">The sequence shown here is derived from an EMBL/GenBank/DDBJ whole genome shotgun (WGS) entry which is preliminary data.</text>
</comment>
<dbReference type="GO" id="GO:0030488">
    <property type="term" value="P:tRNA methylation"/>
    <property type="evidence" value="ECO:0007669"/>
    <property type="project" value="UniProtKB-UniRule"/>
</dbReference>
<dbReference type="GO" id="GO:0008757">
    <property type="term" value="F:S-adenosylmethionine-dependent methyltransferase activity"/>
    <property type="evidence" value="ECO:0007669"/>
    <property type="project" value="TreeGrafter"/>
</dbReference>
<dbReference type="HAMAP" id="MF_02217">
    <property type="entry name" value="TrmR_methyltr"/>
    <property type="match status" value="1"/>
</dbReference>
<evidence type="ECO:0000256" key="1">
    <source>
        <dbReference type="ARBA" id="ARBA00022603"/>
    </source>
</evidence>
<dbReference type="PANTHER" id="PTHR10509:SF14">
    <property type="entry name" value="CAFFEOYL-COA O-METHYLTRANSFERASE 3-RELATED"/>
    <property type="match status" value="1"/>
</dbReference>
<gene>
    <name evidence="4" type="primary">trmR</name>
    <name evidence="5" type="ORF">DES36_103149</name>
</gene>
<accession>A0A366IC90</accession>
<evidence type="ECO:0000256" key="2">
    <source>
        <dbReference type="ARBA" id="ARBA00022679"/>
    </source>
</evidence>
<dbReference type="Pfam" id="PF01596">
    <property type="entry name" value="Methyltransf_3"/>
    <property type="match status" value="1"/>
</dbReference>
<dbReference type="EMBL" id="QNRX01000003">
    <property type="protein sequence ID" value="RBP68387.1"/>
    <property type="molecule type" value="Genomic_DNA"/>
</dbReference>
<comment type="similarity">
    <text evidence="4">Belongs to the class I-like SAM-binding methyltransferase superfamily. Cation-dependent O-methyltransferase family.</text>
</comment>
<feature type="binding site" evidence="4">
    <location>
        <position position="159"/>
    </location>
    <ligand>
        <name>Mg(2+)</name>
        <dbReference type="ChEBI" id="CHEBI:18420"/>
    </ligand>
</feature>
<comment type="catalytic activity">
    <reaction evidence="4">
        <text>5-hydroxyuridine(34) in tRNA + S-adenosyl-L-methionine = 5-methoxyuridine(34) in tRNA + S-adenosyl-L-homocysteine + H(+)</text>
        <dbReference type="Rhea" id="RHEA:60524"/>
        <dbReference type="Rhea" id="RHEA-COMP:13381"/>
        <dbReference type="Rhea" id="RHEA-COMP:15591"/>
        <dbReference type="ChEBI" id="CHEBI:15378"/>
        <dbReference type="ChEBI" id="CHEBI:57856"/>
        <dbReference type="ChEBI" id="CHEBI:59789"/>
        <dbReference type="ChEBI" id="CHEBI:136877"/>
        <dbReference type="ChEBI" id="CHEBI:143860"/>
    </reaction>
</comment>
<dbReference type="OrthoDB" id="9799672at2"/>
<keyword evidence="4" id="KW-0819">tRNA processing</keyword>
<dbReference type="GO" id="GO:0016300">
    <property type="term" value="F:tRNA (uridine) methyltransferase activity"/>
    <property type="evidence" value="ECO:0007669"/>
    <property type="project" value="UniProtKB-UniRule"/>
</dbReference>